<feature type="transmembrane region" description="Helical" evidence="1">
    <location>
        <begin position="9"/>
        <end position="27"/>
    </location>
</feature>
<dbReference type="EMBL" id="JAFKOQ010000006">
    <property type="protein sequence ID" value="MBN8122355.1"/>
    <property type="molecule type" value="Genomic_DNA"/>
</dbReference>
<evidence type="ECO:0000313" key="4">
    <source>
        <dbReference type="Proteomes" id="UP000664056"/>
    </source>
</evidence>
<dbReference type="Gene3D" id="3.30.565.10">
    <property type="entry name" value="Histidine kinase-like ATPase, C-terminal domain"/>
    <property type="match status" value="1"/>
</dbReference>
<feature type="domain" description="Signal transduction histidine kinase internal region" evidence="2">
    <location>
        <begin position="157"/>
        <end position="236"/>
    </location>
</feature>
<feature type="transmembrane region" description="Helical" evidence="1">
    <location>
        <begin position="72"/>
        <end position="95"/>
    </location>
</feature>
<dbReference type="GO" id="GO:0016020">
    <property type="term" value="C:membrane"/>
    <property type="evidence" value="ECO:0007669"/>
    <property type="project" value="InterPro"/>
</dbReference>
<dbReference type="RefSeq" id="WP_052687775.1">
    <property type="nucleotide sequence ID" value="NZ_JAFKOQ010000006.1"/>
</dbReference>
<feature type="transmembrane region" description="Helical" evidence="1">
    <location>
        <begin position="115"/>
        <end position="134"/>
    </location>
</feature>
<organism evidence="3 4">
    <name type="scientific">Vibrio vulnificus</name>
    <dbReference type="NCBI Taxonomy" id="672"/>
    <lineage>
        <taxon>Bacteria</taxon>
        <taxon>Pseudomonadati</taxon>
        <taxon>Pseudomonadota</taxon>
        <taxon>Gammaproteobacteria</taxon>
        <taxon>Vibrionales</taxon>
        <taxon>Vibrionaceae</taxon>
        <taxon>Vibrio</taxon>
    </lineage>
</organism>
<feature type="transmembrane region" description="Helical" evidence="1">
    <location>
        <begin position="39"/>
        <end position="60"/>
    </location>
</feature>
<sequence>MSLTNNQKFWLIQLAIWGGFSLFNIITRSALLGFQPFELVNALALLLALLVASVWMRSFYQSKNDTKIRSSFLYALSGSVVASILANIVIAVILYPAQILLFEQILPQSHLQILAVWPTLFLFTFCWSITYLLIKRHRTLKQIQLEKAELNTQLHHAQMELMLNQLNPHFVFNAINNIRALILENPNKARDSLTSLSEVLRSLLAVEADSEWTLDEELSLCHGFINLCKLQYEQRLQVEENIRGDTQSWIVPRMLLQLIIENAIKHGIAQHPSGGNIQIDISAQTDSLLIEVTNPGVLHNLRGGVGLRNIRTRLTLLYPSRHVIQLKQVDSMVVATIRITNKE</sequence>
<name>A0AAW4HBG2_VIBVL</name>
<dbReference type="GO" id="GO:0000155">
    <property type="term" value="F:phosphorelay sensor kinase activity"/>
    <property type="evidence" value="ECO:0007669"/>
    <property type="project" value="InterPro"/>
</dbReference>
<evidence type="ECO:0000256" key="1">
    <source>
        <dbReference type="SAM" id="Phobius"/>
    </source>
</evidence>
<dbReference type="InterPro" id="IPR010559">
    <property type="entry name" value="Sig_transdc_His_kin_internal"/>
</dbReference>
<keyword evidence="1" id="KW-0812">Transmembrane</keyword>
<keyword evidence="1" id="KW-1133">Transmembrane helix</keyword>
<keyword evidence="1" id="KW-0472">Membrane</keyword>
<dbReference type="InterPro" id="IPR050640">
    <property type="entry name" value="Bact_2-comp_sensor_kinase"/>
</dbReference>
<reference evidence="3" key="1">
    <citation type="submission" date="2021-03" db="EMBL/GenBank/DDBJ databases">
        <title>Study of the foodborne Vibrio vulnificus isolates from China.</title>
        <authorList>
            <person name="Zheng Z."/>
            <person name="Ye L."/>
        </authorList>
    </citation>
    <scope>NUCLEOTIDE SEQUENCE</scope>
    <source>
        <strain evidence="3">Vv1582</strain>
    </source>
</reference>
<evidence type="ECO:0000313" key="3">
    <source>
        <dbReference type="EMBL" id="MBN8122355.1"/>
    </source>
</evidence>
<dbReference type="SUPFAM" id="SSF55874">
    <property type="entry name" value="ATPase domain of HSP90 chaperone/DNA topoisomerase II/histidine kinase"/>
    <property type="match status" value="1"/>
</dbReference>
<dbReference type="Proteomes" id="UP000664056">
    <property type="component" value="Unassembled WGS sequence"/>
</dbReference>
<dbReference type="PANTHER" id="PTHR34220:SF7">
    <property type="entry name" value="SENSOR HISTIDINE KINASE YPDA"/>
    <property type="match status" value="1"/>
</dbReference>
<dbReference type="InterPro" id="IPR036890">
    <property type="entry name" value="HATPase_C_sf"/>
</dbReference>
<keyword evidence="3" id="KW-0808">Transferase</keyword>
<protein>
    <submittedName>
        <fullName evidence="3">Histidine kinase</fullName>
    </submittedName>
</protein>
<dbReference type="PANTHER" id="PTHR34220">
    <property type="entry name" value="SENSOR HISTIDINE KINASE YPDA"/>
    <property type="match status" value="1"/>
</dbReference>
<comment type="caution">
    <text evidence="3">The sequence shown here is derived from an EMBL/GenBank/DDBJ whole genome shotgun (WGS) entry which is preliminary data.</text>
</comment>
<accession>A0AAW4HBG2</accession>
<evidence type="ECO:0000259" key="2">
    <source>
        <dbReference type="Pfam" id="PF06580"/>
    </source>
</evidence>
<dbReference type="Pfam" id="PF06580">
    <property type="entry name" value="His_kinase"/>
    <property type="match status" value="1"/>
</dbReference>
<keyword evidence="3" id="KW-0418">Kinase</keyword>
<dbReference type="AlphaFoldDB" id="A0AAW4HBG2"/>
<proteinExistence type="predicted"/>
<gene>
    <name evidence="3" type="ORF">J0J18_11490</name>
</gene>